<feature type="compositionally biased region" description="Polar residues" evidence="1">
    <location>
        <begin position="24"/>
        <end position="33"/>
    </location>
</feature>
<organism evidence="2 3">
    <name type="scientific">Streptomyces thermocarboxydovorans</name>
    <dbReference type="NCBI Taxonomy" id="59298"/>
    <lineage>
        <taxon>Bacteria</taxon>
        <taxon>Bacillati</taxon>
        <taxon>Actinomycetota</taxon>
        <taxon>Actinomycetes</taxon>
        <taxon>Kitasatosporales</taxon>
        <taxon>Streptomycetaceae</taxon>
        <taxon>Streptomyces</taxon>
    </lineage>
</organism>
<proteinExistence type="predicted"/>
<name>A0ABN1HDG4_9ACTN</name>
<dbReference type="Proteomes" id="UP001500724">
    <property type="component" value="Unassembled WGS sequence"/>
</dbReference>
<feature type="region of interest" description="Disordered" evidence="1">
    <location>
        <begin position="1"/>
        <end position="74"/>
    </location>
</feature>
<dbReference type="EMBL" id="BAAAGU010000011">
    <property type="protein sequence ID" value="GAA0639355.1"/>
    <property type="molecule type" value="Genomic_DNA"/>
</dbReference>
<evidence type="ECO:0000313" key="3">
    <source>
        <dbReference type="Proteomes" id="UP001500724"/>
    </source>
</evidence>
<accession>A0ABN1HDG4</accession>
<gene>
    <name evidence="2" type="ORF">GCM10009535_15090</name>
</gene>
<protein>
    <submittedName>
        <fullName evidence="2">Uncharacterized protein</fullName>
    </submittedName>
</protein>
<reference evidence="2 3" key="1">
    <citation type="journal article" date="2019" name="Int. J. Syst. Evol. Microbiol.">
        <title>The Global Catalogue of Microorganisms (GCM) 10K type strain sequencing project: providing services to taxonomists for standard genome sequencing and annotation.</title>
        <authorList>
            <consortium name="The Broad Institute Genomics Platform"/>
            <consortium name="The Broad Institute Genome Sequencing Center for Infectious Disease"/>
            <person name="Wu L."/>
            <person name="Ma J."/>
        </authorList>
    </citation>
    <scope>NUCLEOTIDE SEQUENCE [LARGE SCALE GENOMIC DNA]</scope>
    <source>
        <strain evidence="2 3">JCM 10367</strain>
    </source>
</reference>
<evidence type="ECO:0000256" key="1">
    <source>
        <dbReference type="SAM" id="MobiDB-lite"/>
    </source>
</evidence>
<keyword evidence="3" id="KW-1185">Reference proteome</keyword>
<evidence type="ECO:0000313" key="2">
    <source>
        <dbReference type="EMBL" id="GAA0639355.1"/>
    </source>
</evidence>
<comment type="caution">
    <text evidence="2">The sequence shown here is derived from an EMBL/GenBank/DDBJ whole genome shotgun (WGS) entry which is preliminary data.</text>
</comment>
<sequence length="74" mass="8199">MRSIGNACGPVRLQRVPHPERTADPTTTRTYHLSSPERPPCRPAVDRRGVYGKADGVLPPASPQRAQERPRSSR</sequence>